<proteinExistence type="predicted"/>
<evidence type="ECO:0000313" key="2">
    <source>
        <dbReference type="Proteomes" id="UP001621706"/>
    </source>
</evidence>
<gene>
    <name evidence="1" type="ORF">V3I07_07915</name>
</gene>
<dbReference type="Proteomes" id="UP001621706">
    <property type="component" value="Unassembled WGS sequence"/>
</dbReference>
<comment type="caution">
    <text evidence="1">The sequence shown here is derived from an EMBL/GenBank/DDBJ whole genome shotgun (WGS) entry which is preliminary data.</text>
</comment>
<name>A0ABW8P8E0_9FLAO</name>
<organism evidence="1 2">
    <name type="scientific">Flavobacterium oreochromis</name>
    <dbReference type="NCBI Taxonomy" id="2906078"/>
    <lineage>
        <taxon>Bacteria</taxon>
        <taxon>Pseudomonadati</taxon>
        <taxon>Bacteroidota</taxon>
        <taxon>Flavobacteriia</taxon>
        <taxon>Flavobacteriales</taxon>
        <taxon>Flavobacteriaceae</taxon>
        <taxon>Flavobacterium</taxon>
    </lineage>
</organism>
<accession>A0ABW8P8E0</accession>
<dbReference type="EMBL" id="JAZGZP010000010">
    <property type="protein sequence ID" value="MFK7000819.1"/>
    <property type="molecule type" value="Genomic_DNA"/>
</dbReference>
<reference evidence="1 2" key="1">
    <citation type="submission" date="2024-02" db="EMBL/GenBank/DDBJ databases">
        <title>Comparative Genomic Analysis of Flavobacterium Species Causing Columnaris Disease of Freshwater Fish in Thailand: Insights into Virulence and Resistance Mechanisms.</title>
        <authorList>
            <person name="Nguyen D."/>
            <person name="Chokmangmeepisarn P."/>
            <person name="Khianchaikhan K."/>
            <person name="Morishita M."/>
            <person name="Bunnoy A."/>
            <person name="Rodkhum C."/>
        </authorList>
    </citation>
    <scope>NUCLEOTIDE SEQUENCE [LARGE SCALE GENOMIC DNA]</scope>
    <source>
        <strain evidence="1 2">CNRT2201</strain>
    </source>
</reference>
<keyword evidence="2" id="KW-1185">Reference proteome</keyword>
<evidence type="ECO:0000313" key="1">
    <source>
        <dbReference type="EMBL" id="MFK7000819.1"/>
    </source>
</evidence>
<protein>
    <submittedName>
        <fullName evidence="1">Uncharacterized protein</fullName>
    </submittedName>
</protein>
<dbReference type="RefSeq" id="WP_123902156.1">
    <property type="nucleotide sequence ID" value="NZ_JAZGZP010000010.1"/>
</dbReference>
<sequence length="86" mass="10359">MKKNKRVKFYLLDKDQGIYFSKDRILKIDTICIRINNNNKINIYGFKNEIEEFRFGENKGTYQCNLCYNENGIKNIFTRTDTIYVN</sequence>